<gene>
    <name evidence="2" type="ORF">SCHPADRAFT_903072</name>
</gene>
<reference evidence="2 3" key="1">
    <citation type="submission" date="2015-04" db="EMBL/GenBank/DDBJ databases">
        <title>Complete genome sequence of Schizopora paradoxa KUC8140, a cosmopolitan wood degrader in East Asia.</title>
        <authorList>
            <consortium name="DOE Joint Genome Institute"/>
            <person name="Min B."/>
            <person name="Park H."/>
            <person name="Jang Y."/>
            <person name="Kim J.-J."/>
            <person name="Kim K.H."/>
            <person name="Pangilinan J."/>
            <person name="Lipzen A."/>
            <person name="Riley R."/>
            <person name="Grigoriev I.V."/>
            <person name="Spatafora J.W."/>
            <person name="Choi I.-G."/>
        </authorList>
    </citation>
    <scope>NUCLEOTIDE SEQUENCE [LARGE SCALE GENOMIC DNA]</scope>
    <source>
        <strain evidence="2 3">KUC8140</strain>
    </source>
</reference>
<dbReference type="InParanoid" id="A0A0H2RS32"/>
<keyword evidence="1" id="KW-1133">Transmembrane helix</keyword>
<sequence>MEIVSIFALFTFATIIVIYSLRALLSNLREIGLEIINSLELRLSFSTRNRRFSRIASSDDTPHSDLEARNMAMPGLVGLATENREHND</sequence>
<evidence type="ECO:0000313" key="2">
    <source>
        <dbReference type="EMBL" id="KLO14659.1"/>
    </source>
</evidence>
<protein>
    <submittedName>
        <fullName evidence="2">Uncharacterized protein</fullName>
    </submittedName>
</protein>
<name>A0A0H2RS32_9AGAM</name>
<feature type="transmembrane region" description="Helical" evidence="1">
    <location>
        <begin position="6"/>
        <end position="25"/>
    </location>
</feature>
<proteinExistence type="predicted"/>
<keyword evidence="1" id="KW-0472">Membrane</keyword>
<dbReference type="AlphaFoldDB" id="A0A0H2RS32"/>
<accession>A0A0H2RS32</accession>
<evidence type="ECO:0000313" key="3">
    <source>
        <dbReference type="Proteomes" id="UP000053477"/>
    </source>
</evidence>
<dbReference type="EMBL" id="KQ085940">
    <property type="protein sequence ID" value="KLO14659.1"/>
    <property type="molecule type" value="Genomic_DNA"/>
</dbReference>
<keyword evidence="3" id="KW-1185">Reference proteome</keyword>
<evidence type="ECO:0000256" key="1">
    <source>
        <dbReference type="SAM" id="Phobius"/>
    </source>
</evidence>
<keyword evidence="1" id="KW-0812">Transmembrane</keyword>
<organism evidence="2 3">
    <name type="scientific">Schizopora paradoxa</name>
    <dbReference type="NCBI Taxonomy" id="27342"/>
    <lineage>
        <taxon>Eukaryota</taxon>
        <taxon>Fungi</taxon>
        <taxon>Dikarya</taxon>
        <taxon>Basidiomycota</taxon>
        <taxon>Agaricomycotina</taxon>
        <taxon>Agaricomycetes</taxon>
        <taxon>Hymenochaetales</taxon>
        <taxon>Schizoporaceae</taxon>
        <taxon>Schizopora</taxon>
    </lineage>
</organism>
<dbReference type="Proteomes" id="UP000053477">
    <property type="component" value="Unassembled WGS sequence"/>
</dbReference>